<evidence type="ECO:0000313" key="2">
    <source>
        <dbReference type="EMBL" id="CAB9522409.1"/>
    </source>
</evidence>
<organism evidence="2 3">
    <name type="scientific">Seminavis robusta</name>
    <dbReference type="NCBI Taxonomy" id="568900"/>
    <lineage>
        <taxon>Eukaryota</taxon>
        <taxon>Sar</taxon>
        <taxon>Stramenopiles</taxon>
        <taxon>Ochrophyta</taxon>
        <taxon>Bacillariophyta</taxon>
        <taxon>Bacillariophyceae</taxon>
        <taxon>Bacillariophycidae</taxon>
        <taxon>Naviculales</taxon>
        <taxon>Naviculaceae</taxon>
        <taxon>Seminavis</taxon>
    </lineage>
</organism>
<feature type="region of interest" description="Disordered" evidence="1">
    <location>
        <begin position="344"/>
        <end position="367"/>
    </location>
</feature>
<feature type="compositionally biased region" description="Polar residues" evidence="1">
    <location>
        <begin position="1"/>
        <end position="10"/>
    </location>
</feature>
<evidence type="ECO:0000313" key="3">
    <source>
        <dbReference type="Proteomes" id="UP001153069"/>
    </source>
</evidence>
<evidence type="ECO:0000256" key="1">
    <source>
        <dbReference type="SAM" id="MobiDB-lite"/>
    </source>
</evidence>
<comment type="caution">
    <text evidence="2">The sequence shown here is derived from an EMBL/GenBank/DDBJ whole genome shotgun (WGS) entry which is preliminary data.</text>
</comment>
<feature type="region of interest" description="Disordered" evidence="1">
    <location>
        <begin position="1"/>
        <end position="30"/>
    </location>
</feature>
<feature type="compositionally biased region" description="Polar residues" evidence="1">
    <location>
        <begin position="20"/>
        <end position="29"/>
    </location>
</feature>
<dbReference type="EMBL" id="CAICTM010001297">
    <property type="protein sequence ID" value="CAB9522409.1"/>
    <property type="molecule type" value="Genomic_DNA"/>
</dbReference>
<reference evidence="2" key="1">
    <citation type="submission" date="2020-06" db="EMBL/GenBank/DDBJ databases">
        <authorList>
            <consortium name="Plant Systems Biology data submission"/>
        </authorList>
    </citation>
    <scope>NUCLEOTIDE SEQUENCE</scope>
    <source>
        <strain evidence="2">D6</strain>
    </source>
</reference>
<feature type="compositionally biased region" description="Polar residues" evidence="1">
    <location>
        <begin position="506"/>
        <end position="519"/>
    </location>
</feature>
<accession>A0A9N8ENS6</accession>
<feature type="compositionally biased region" description="Basic residues" evidence="1">
    <location>
        <begin position="479"/>
        <end position="489"/>
    </location>
</feature>
<feature type="compositionally biased region" description="Pro residues" evidence="1">
    <location>
        <begin position="531"/>
        <end position="541"/>
    </location>
</feature>
<feature type="compositionally biased region" description="Polar residues" evidence="1">
    <location>
        <begin position="426"/>
        <end position="437"/>
    </location>
</feature>
<keyword evidence="3" id="KW-1185">Reference proteome</keyword>
<feature type="region of interest" description="Disordered" evidence="1">
    <location>
        <begin position="391"/>
        <end position="544"/>
    </location>
</feature>
<name>A0A9N8ENS6_9STRA</name>
<dbReference type="Proteomes" id="UP001153069">
    <property type="component" value="Unassembled WGS sequence"/>
</dbReference>
<dbReference type="AlphaFoldDB" id="A0A9N8ENS6"/>
<protein>
    <submittedName>
        <fullName evidence="2">Uncharacterized protein</fullName>
    </submittedName>
</protein>
<gene>
    <name evidence="2" type="ORF">SEMRO_1299_G260680.1</name>
</gene>
<proteinExistence type="predicted"/>
<sequence length="676" mass="76412">MNATDPSNGRNPAAPAAHDTTINNQNTGNDGALDFNHVQYSETEKETLKTLYRGSFFSSIRDNVIHRVISNINGGSSNIEAIPYIILPGNFIYAKSKPKEPDLINRLQYVQALDRRSEQEKASGHQLNVNVEMLTQMMVSLRKLIQTIVTPMIVQFFIKKVMTFYPRFKYNRSDPPSTIAHMTLFFKVGPWDNETRGIADFCLHKIWPSGWALAMEQQVLKMLGIKYGQKLPDYATKNTTLTTKEKNHQGNFIKDICVSVAEQRTRSIRTTIKSEHKEVIYRRLNPAKISNSVAWIRKTNTEEDGYNGLLGVCDYHPRVFQKHKDIVWKKEGFSFQNFTPCNPPATPIQPVERFSEVPSPPRTPETPSAAAMMELLNNMDEESRNGLLAKFTTPPKISDLNGDPIGDSFSTPAKTPARDSPHLPDSSPTKTPTQDSPHVNGEDDPLGKMANSLKNRGLEPLDGSDSSDEEQLFKTFPPKPKKKKGVSKTKTKDKTLLPKKAKTNRPKQVTPSKSSNHSTAGAKLSKNDEPPQTPPPPPTFPEPIVCDPSLHLDIANFTKFEKSYFTPAIRSKHPEWTEKCIQCEQSIWEQPVKDVWMCENTKKANCCCKYALCKPCWMQRLKKGVMGHLALASPEKRRLNAEGRILEEEDEFAPRKSARKRIKLSDKENKTYQFNT</sequence>